<name>B0C0P1_ACAM1</name>
<dbReference type="OrthoDB" id="9129572at2"/>
<keyword evidence="2" id="KW-1185">Reference proteome</keyword>
<accession>B0C0P1</accession>
<reference evidence="1 2" key="1">
    <citation type="journal article" date="2008" name="Proc. Natl. Acad. Sci. U.S.A.">
        <title>Niche adaptation and genome expansion in the chlorophyll d-producing cyanobacterium Acaryochloris marina.</title>
        <authorList>
            <person name="Swingley W.D."/>
            <person name="Chen M."/>
            <person name="Cheung P.C."/>
            <person name="Conrad A.L."/>
            <person name="Dejesa L.C."/>
            <person name="Hao J."/>
            <person name="Honchak B.M."/>
            <person name="Karbach L.E."/>
            <person name="Kurdoglu A."/>
            <person name="Lahiri S."/>
            <person name="Mastrian S.D."/>
            <person name="Miyashita H."/>
            <person name="Page L."/>
            <person name="Ramakrishna P."/>
            <person name="Satoh S."/>
            <person name="Sattley W.M."/>
            <person name="Shimada Y."/>
            <person name="Taylor H.L."/>
            <person name="Tomo T."/>
            <person name="Tsuchiya T."/>
            <person name="Wang Z.T."/>
            <person name="Raymond J."/>
            <person name="Mimuro M."/>
            <person name="Blankenship R.E."/>
            <person name="Touchman J.W."/>
        </authorList>
    </citation>
    <scope>NUCLEOTIDE SEQUENCE [LARGE SCALE GENOMIC DNA]</scope>
    <source>
        <strain evidence="2">MBIC 11017</strain>
    </source>
</reference>
<dbReference type="HOGENOM" id="CLU_1479001_0_0_3"/>
<evidence type="ECO:0000313" key="1">
    <source>
        <dbReference type="EMBL" id="ABW26015.1"/>
    </source>
</evidence>
<dbReference type="STRING" id="329726.AM1_0973"/>
<proteinExistence type="predicted"/>
<evidence type="ECO:0000313" key="2">
    <source>
        <dbReference type="Proteomes" id="UP000000268"/>
    </source>
</evidence>
<gene>
    <name evidence="1" type="ordered locus">AM1_0973</name>
</gene>
<sequence>MPVFLVTLGVWYFISGSSLNHWNSNQCSPIIDSSPSATGFRLQGREFGCTFDEQNYRTSIQKWLSQRPEDAAPLEGMYLGSMEDYPWISTYLAKAALQSQEWDLKRGTSHDGHPYRLIESLLIDEAFRHRLDAPFADTPYTVHRVSVEKVRIDDASQVLDEYEPGQGKIPFDALLWVEFAER</sequence>
<dbReference type="eggNOG" id="ENOG5033KQY">
    <property type="taxonomic scope" value="Bacteria"/>
</dbReference>
<dbReference type="KEGG" id="amr:AM1_0973"/>
<dbReference type="Proteomes" id="UP000000268">
    <property type="component" value="Chromosome"/>
</dbReference>
<organism evidence="1 2">
    <name type="scientific">Acaryochloris marina (strain MBIC 11017)</name>
    <dbReference type="NCBI Taxonomy" id="329726"/>
    <lineage>
        <taxon>Bacteria</taxon>
        <taxon>Bacillati</taxon>
        <taxon>Cyanobacteriota</taxon>
        <taxon>Cyanophyceae</taxon>
        <taxon>Acaryochloridales</taxon>
        <taxon>Acaryochloridaceae</taxon>
        <taxon>Acaryochloris</taxon>
    </lineage>
</organism>
<dbReference type="EMBL" id="CP000828">
    <property type="protein sequence ID" value="ABW26015.1"/>
    <property type="molecule type" value="Genomic_DNA"/>
</dbReference>
<dbReference type="RefSeq" id="WP_012161577.1">
    <property type="nucleotide sequence ID" value="NC_009925.1"/>
</dbReference>
<protein>
    <submittedName>
        <fullName evidence="1">Uncharacterized protein</fullName>
    </submittedName>
</protein>
<dbReference type="AlphaFoldDB" id="B0C0P1"/>